<dbReference type="AlphaFoldDB" id="A0A1J5PYT1"/>
<protein>
    <submittedName>
        <fullName evidence="1">Uncharacterized protein</fullName>
    </submittedName>
</protein>
<gene>
    <name evidence="1" type="ORF">GALL_479530</name>
</gene>
<name>A0A1J5PYT1_9ZZZZ</name>
<organism evidence="1">
    <name type="scientific">mine drainage metagenome</name>
    <dbReference type="NCBI Taxonomy" id="410659"/>
    <lineage>
        <taxon>unclassified sequences</taxon>
        <taxon>metagenomes</taxon>
        <taxon>ecological metagenomes</taxon>
    </lineage>
</organism>
<sequence>MTFLSRGCILLNVQGRYTDRLLIFSMETSELLRHQKIESLMARPMDNVADAGVELWEQMATQIISIIGENGFNSLYERSVFLTQSSFPWLAADALSSRKGHRFAELKMRLEGQAPAQACEANVLLLITFTDILVTLIGEQLTTSILRSAWGSEASDKAGKEFQNG</sequence>
<dbReference type="EMBL" id="MLJW01004206">
    <property type="protein sequence ID" value="OIQ70435.1"/>
    <property type="molecule type" value="Genomic_DNA"/>
</dbReference>
<proteinExistence type="predicted"/>
<reference evidence="1" key="1">
    <citation type="submission" date="2016-10" db="EMBL/GenBank/DDBJ databases">
        <title>Sequence of Gallionella enrichment culture.</title>
        <authorList>
            <person name="Poehlein A."/>
            <person name="Muehling M."/>
            <person name="Daniel R."/>
        </authorList>
    </citation>
    <scope>NUCLEOTIDE SEQUENCE</scope>
</reference>
<comment type="caution">
    <text evidence="1">The sequence shown here is derived from an EMBL/GenBank/DDBJ whole genome shotgun (WGS) entry which is preliminary data.</text>
</comment>
<accession>A0A1J5PYT1</accession>
<evidence type="ECO:0000313" key="1">
    <source>
        <dbReference type="EMBL" id="OIQ70435.1"/>
    </source>
</evidence>